<dbReference type="PROSITE" id="PS01012">
    <property type="entry name" value="FOLYLPOLYGLU_SYNT_2"/>
    <property type="match status" value="1"/>
</dbReference>
<evidence type="ECO:0000256" key="7">
    <source>
        <dbReference type="ARBA" id="ARBA00022840"/>
    </source>
</evidence>
<feature type="domain" description="Mur ligase C-terminal" evidence="12">
    <location>
        <begin position="293"/>
        <end position="412"/>
    </location>
</feature>
<keyword evidence="8" id="KW-0460">Magnesium</keyword>
<dbReference type="InterPro" id="IPR013221">
    <property type="entry name" value="Mur_ligase_cen"/>
</dbReference>
<evidence type="ECO:0000256" key="2">
    <source>
        <dbReference type="ARBA" id="ARBA00008276"/>
    </source>
</evidence>
<keyword evidence="5" id="KW-0479">Metal-binding</keyword>
<dbReference type="PROSITE" id="PS01011">
    <property type="entry name" value="FOLYLPOLYGLU_SYNT_1"/>
    <property type="match status" value="1"/>
</dbReference>
<keyword evidence="6 11" id="KW-0547">Nucleotide-binding</keyword>
<dbReference type="PANTHER" id="PTHR11136">
    <property type="entry name" value="FOLYLPOLYGLUTAMATE SYNTHASE-RELATED"/>
    <property type="match status" value="1"/>
</dbReference>
<dbReference type="EC" id="6.3.2.17" evidence="3"/>
<dbReference type="GO" id="GO:0005524">
    <property type="term" value="F:ATP binding"/>
    <property type="evidence" value="ECO:0007669"/>
    <property type="project" value="UniProtKB-KW"/>
</dbReference>
<comment type="cofactor">
    <cofactor evidence="1">
        <name>Mg(2+)</name>
        <dbReference type="ChEBI" id="CHEBI:18420"/>
    </cofactor>
</comment>
<dbReference type="InterPro" id="IPR001645">
    <property type="entry name" value="Folylpolyglutamate_synth"/>
</dbReference>
<dbReference type="GO" id="GO:0005737">
    <property type="term" value="C:cytoplasm"/>
    <property type="evidence" value="ECO:0007669"/>
    <property type="project" value="TreeGrafter"/>
</dbReference>
<dbReference type="GO" id="GO:0046872">
    <property type="term" value="F:metal ion binding"/>
    <property type="evidence" value="ECO:0007669"/>
    <property type="project" value="UniProtKB-KW"/>
</dbReference>
<evidence type="ECO:0000256" key="11">
    <source>
        <dbReference type="PIRNR" id="PIRNR001563"/>
    </source>
</evidence>
<dbReference type="Pfam" id="PF02875">
    <property type="entry name" value="Mur_ligase_C"/>
    <property type="match status" value="1"/>
</dbReference>
<sequence>MDYDQMREYLKASAGSKYGIDTTKRILDKLDNPQDKIKCVHIAGTNGKGSTTAMLCSILRSEGYKVGMYTSPALEEFEEVIQINNAGITKAELSSVVEKVKEAAQRVIAEGFDSPSEFEILTCAMYLYFHQQKVDIALVEVGLGGELDATNVITPVLSIITSISYDHMNILGKSLADIAKAKCGIIKPTVPVVTIEQPDEAAEVIKAVCNEKQSYIVITSKSAVKLKEVRDYKQYIEVTTKNDYYEIGLSLLGLHQLINLGLVINAVELLQQNGFTISRNSILSGLSSVIWKGRLEVLKREPLIVIDGAHNADGFSYLKKNIKTYFKYDKLYLIIGILADKEVETMVSSVAPMAEKIFTVTPKSPRAEKAENLRKIIHTINSNCEAFDDYETAYKRALELCGKTDMILGCGSLYMIGNLRKIIGNN</sequence>
<dbReference type="PANTHER" id="PTHR11136:SF0">
    <property type="entry name" value="DIHYDROFOLATE SYNTHETASE-RELATED"/>
    <property type="match status" value="1"/>
</dbReference>
<gene>
    <name evidence="14" type="primary">fgs</name>
    <name evidence="14" type="ORF">CLORY_35680</name>
</gene>
<evidence type="ECO:0000256" key="10">
    <source>
        <dbReference type="ARBA" id="ARBA00047493"/>
    </source>
</evidence>
<evidence type="ECO:0000313" key="14">
    <source>
        <dbReference type="EMBL" id="OPJ58501.1"/>
    </source>
</evidence>
<feature type="domain" description="Mur ligase central" evidence="13">
    <location>
        <begin position="42"/>
        <end position="266"/>
    </location>
</feature>
<dbReference type="PIRSF" id="PIRSF001563">
    <property type="entry name" value="Folylpolyglu_synth"/>
    <property type="match status" value="1"/>
</dbReference>
<accession>A0A1V4IEU2</accession>
<evidence type="ECO:0000259" key="12">
    <source>
        <dbReference type="Pfam" id="PF02875"/>
    </source>
</evidence>
<evidence type="ECO:0000313" key="15">
    <source>
        <dbReference type="Proteomes" id="UP000190080"/>
    </source>
</evidence>
<evidence type="ECO:0000256" key="1">
    <source>
        <dbReference type="ARBA" id="ARBA00001946"/>
    </source>
</evidence>
<keyword evidence="15" id="KW-1185">Reference proteome</keyword>
<evidence type="ECO:0000256" key="8">
    <source>
        <dbReference type="ARBA" id="ARBA00022842"/>
    </source>
</evidence>
<evidence type="ECO:0000256" key="4">
    <source>
        <dbReference type="ARBA" id="ARBA00022598"/>
    </source>
</evidence>
<comment type="similarity">
    <text evidence="2 11">Belongs to the folylpolyglutamate synthase family.</text>
</comment>
<proteinExistence type="inferred from homology"/>
<keyword evidence="4 11" id="KW-0436">Ligase</keyword>
<dbReference type="Gene3D" id="3.90.190.20">
    <property type="entry name" value="Mur ligase, C-terminal domain"/>
    <property type="match status" value="1"/>
</dbReference>
<reference evidence="14 15" key="1">
    <citation type="submission" date="2017-03" db="EMBL/GenBank/DDBJ databases">
        <title>Genome sequence of Clostridium oryzae DSM 28571.</title>
        <authorList>
            <person name="Poehlein A."/>
            <person name="Daniel R."/>
        </authorList>
    </citation>
    <scope>NUCLEOTIDE SEQUENCE [LARGE SCALE GENOMIC DNA]</scope>
    <source>
        <strain evidence="14 15">DSM 28571</strain>
    </source>
</reference>
<evidence type="ECO:0000256" key="6">
    <source>
        <dbReference type="ARBA" id="ARBA00022741"/>
    </source>
</evidence>
<dbReference type="OrthoDB" id="9809356at2"/>
<evidence type="ECO:0000256" key="9">
    <source>
        <dbReference type="ARBA" id="ARBA00030592"/>
    </source>
</evidence>
<dbReference type="InterPro" id="IPR036615">
    <property type="entry name" value="Mur_ligase_C_dom_sf"/>
</dbReference>
<dbReference type="NCBIfam" id="TIGR01499">
    <property type="entry name" value="folC"/>
    <property type="match status" value="1"/>
</dbReference>
<dbReference type="GO" id="GO:0004326">
    <property type="term" value="F:tetrahydrofolylpolyglutamate synthase activity"/>
    <property type="evidence" value="ECO:0007669"/>
    <property type="project" value="UniProtKB-EC"/>
</dbReference>
<dbReference type="InterPro" id="IPR036565">
    <property type="entry name" value="Mur-like_cat_sf"/>
</dbReference>
<dbReference type="RefSeq" id="WP_079426997.1">
    <property type="nucleotide sequence ID" value="NZ_MZGV01000055.1"/>
</dbReference>
<dbReference type="InterPro" id="IPR018109">
    <property type="entry name" value="Folylpolyglutamate_synth_CS"/>
</dbReference>
<dbReference type="SUPFAM" id="SSF53244">
    <property type="entry name" value="MurD-like peptide ligases, peptide-binding domain"/>
    <property type="match status" value="1"/>
</dbReference>
<evidence type="ECO:0000256" key="3">
    <source>
        <dbReference type="ARBA" id="ARBA00013025"/>
    </source>
</evidence>
<comment type="catalytic activity">
    <reaction evidence="10">
        <text>(6S)-5,6,7,8-tetrahydrofolyl-(gamma-L-Glu)(n) + L-glutamate + ATP = (6S)-5,6,7,8-tetrahydrofolyl-(gamma-L-Glu)(n+1) + ADP + phosphate + H(+)</text>
        <dbReference type="Rhea" id="RHEA:10580"/>
        <dbReference type="Rhea" id="RHEA-COMP:14738"/>
        <dbReference type="Rhea" id="RHEA-COMP:14740"/>
        <dbReference type="ChEBI" id="CHEBI:15378"/>
        <dbReference type="ChEBI" id="CHEBI:29985"/>
        <dbReference type="ChEBI" id="CHEBI:30616"/>
        <dbReference type="ChEBI" id="CHEBI:43474"/>
        <dbReference type="ChEBI" id="CHEBI:141005"/>
        <dbReference type="ChEBI" id="CHEBI:456216"/>
        <dbReference type="EC" id="6.3.2.17"/>
    </reaction>
</comment>
<dbReference type="Pfam" id="PF08245">
    <property type="entry name" value="Mur_ligase_M"/>
    <property type="match status" value="1"/>
</dbReference>
<comment type="caution">
    <text evidence="14">The sequence shown here is derived from an EMBL/GenBank/DDBJ whole genome shotgun (WGS) entry which is preliminary data.</text>
</comment>
<dbReference type="SUPFAM" id="SSF53623">
    <property type="entry name" value="MurD-like peptide ligases, catalytic domain"/>
    <property type="match status" value="1"/>
</dbReference>
<name>A0A1V4IEU2_9CLOT</name>
<organism evidence="14 15">
    <name type="scientific">Clostridium oryzae</name>
    <dbReference type="NCBI Taxonomy" id="1450648"/>
    <lineage>
        <taxon>Bacteria</taxon>
        <taxon>Bacillati</taxon>
        <taxon>Bacillota</taxon>
        <taxon>Clostridia</taxon>
        <taxon>Eubacteriales</taxon>
        <taxon>Clostridiaceae</taxon>
        <taxon>Clostridium</taxon>
    </lineage>
</organism>
<protein>
    <recommendedName>
        <fullName evidence="3">tetrahydrofolate synthase</fullName>
        <ecNumber evidence="3">6.3.2.17</ecNumber>
    </recommendedName>
    <alternativeName>
        <fullName evidence="9">Tetrahydrofolylpolyglutamate synthase</fullName>
    </alternativeName>
</protein>
<dbReference type="Proteomes" id="UP000190080">
    <property type="component" value="Unassembled WGS sequence"/>
</dbReference>
<dbReference type="Gene3D" id="3.40.1190.10">
    <property type="entry name" value="Mur-like, catalytic domain"/>
    <property type="match status" value="1"/>
</dbReference>
<evidence type="ECO:0000256" key="5">
    <source>
        <dbReference type="ARBA" id="ARBA00022723"/>
    </source>
</evidence>
<dbReference type="EMBL" id="MZGV01000055">
    <property type="protein sequence ID" value="OPJ58501.1"/>
    <property type="molecule type" value="Genomic_DNA"/>
</dbReference>
<dbReference type="STRING" id="1450648.CLORY_35680"/>
<dbReference type="FunFam" id="3.40.1190.10:FF:000011">
    <property type="entry name" value="Folylpolyglutamate synthase/dihydrofolate synthase"/>
    <property type="match status" value="1"/>
</dbReference>
<dbReference type="InterPro" id="IPR004101">
    <property type="entry name" value="Mur_ligase_C"/>
</dbReference>
<dbReference type="AlphaFoldDB" id="A0A1V4IEU2"/>
<keyword evidence="7 11" id="KW-0067">ATP-binding</keyword>
<dbReference type="GO" id="GO:0008841">
    <property type="term" value="F:dihydrofolate synthase activity"/>
    <property type="evidence" value="ECO:0007669"/>
    <property type="project" value="TreeGrafter"/>
</dbReference>
<evidence type="ECO:0000259" key="13">
    <source>
        <dbReference type="Pfam" id="PF08245"/>
    </source>
</evidence>